<keyword evidence="4" id="KW-1185">Reference proteome</keyword>
<organism evidence="3 4">
    <name type="scientific">Panicum miliaceum</name>
    <name type="common">Proso millet</name>
    <name type="synonym">Broomcorn millet</name>
    <dbReference type="NCBI Taxonomy" id="4540"/>
    <lineage>
        <taxon>Eukaryota</taxon>
        <taxon>Viridiplantae</taxon>
        <taxon>Streptophyta</taxon>
        <taxon>Embryophyta</taxon>
        <taxon>Tracheophyta</taxon>
        <taxon>Spermatophyta</taxon>
        <taxon>Magnoliopsida</taxon>
        <taxon>Liliopsida</taxon>
        <taxon>Poales</taxon>
        <taxon>Poaceae</taxon>
        <taxon>PACMAD clade</taxon>
        <taxon>Panicoideae</taxon>
        <taxon>Panicodae</taxon>
        <taxon>Paniceae</taxon>
        <taxon>Panicinae</taxon>
        <taxon>Panicum</taxon>
        <taxon>Panicum sect. Panicum</taxon>
    </lineage>
</organism>
<comment type="caution">
    <text evidence="3">The sequence shown here is derived from an EMBL/GenBank/DDBJ whole genome shotgun (WGS) entry which is preliminary data.</text>
</comment>
<gene>
    <name evidence="3" type="ORF">C2845_PM06G22740</name>
</gene>
<protein>
    <submittedName>
        <fullName evidence="3">Uncharacterized protein</fullName>
    </submittedName>
</protein>
<feature type="compositionally biased region" description="Polar residues" evidence="2">
    <location>
        <begin position="1"/>
        <end position="14"/>
    </location>
</feature>
<proteinExistence type="predicted"/>
<accession>A0A3L6RGW3</accession>
<evidence type="ECO:0000313" key="3">
    <source>
        <dbReference type="EMBL" id="RLN01195.1"/>
    </source>
</evidence>
<evidence type="ECO:0000256" key="2">
    <source>
        <dbReference type="SAM" id="MobiDB-lite"/>
    </source>
</evidence>
<dbReference type="EMBL" id="PQIB02000009">
    <property type="protein sequence ID" value="RLN01195.1"/>
    <property type="molecule type" value="Genomic_DNA"/>
</dbReference>
<name>A0A3L6RGW3_PANMI</name>
<feature type="region of interest" description="Disordered" evidence="2">
    <location>
        <begin position="1"/>
        <end position="29"/>
    </location>
</feature>
<evidence type="ECO:0000256" key="1">
    <source>
        <dbReference type="ARBA" id="ARBA00004906"/>
    </source>
</evidence>
<evidence type="ECO:0000313" key="4">
    <source>
        <dbReference type="Proteomes" id="UP000275267"/>
    </source>
</evidence>
<sequence length="64" mass="6974">MSSAEESPAVTGTTSEEEEEKGGVPLPNVKAPAMSRVLEYLNMKHSAAAEEARAFEKAFFERTK</sequence>
<dbReference type="InterPro" id="IPR011333">
    <property type="entry name" value="SKP1/BTB/POZ_sf"/>
</dbReference>
<reference evidence="4" key="1">
    <citation type="journal article" date="2019" name="Nat. Commun.">
        <title>The genome of broomcorn millet.</title>
        <authorList>
            <person name="Zou C."/>
            <person name="Miki D."/>
            <person name="Li D."/>
            <person name="Tang Q."/>
            <person name="Xiao L."/>
            <person name="Rajput S."/>
            <person name="Deng P."/>
            <person name="Jia W."/>
            <person name="Huang R."/>
            <person name="Zhang M."/>
            <person name="Sun Y."/>
            <person name="Hu J."/>
            <person name="Fu X."/>
            <person name="Schnable P.S."/>
            <person name="Li F."/>
            <person name="Zhang H."/>
            <person name="Feng B."/>
            <person name="Zhu X."/>
            <person name="Liu R."/>
            <person name="Schnable J.C."/>
            <person name="Zhu J.-K."/>
            <person name="Zhang H."/>
        </authorList>
    </citation>
    <scope>NUCLEOTIDE SEQUENCE [LARGE SCALE GENOMIC DNA]</scope>
</reference>
<dbReference type="AlphaFoldDB" id="A0A3L6RGW3"/>
<comment type="pathway">
    <text evidence="1">Protein modification; protein ubiquitination.</text>
</comment>
<dbReference type="SUPFAM" id="SSF54695">
    <property type="entry name" value="POZ domain"/>
    <property type="match status" value="1"/>
</dbReference>
<dbReference type="Proteomes" id="UP000275267">
    <property type="component" value="Unassembled WGS sequence"/>
</dbReference>